<dbReference type="RefSeq" id="WP_185843022.1">
    <property type="nucleotide sequence ID" value="NZ_VFPE01000002.1"/>
</dbReference>
<dbReference type="AlphaFoldDB" id="A0A543F247"/>
<gene>
    <name evidence="2" type="ORF">FB391_1929</name>
</gene>
<evidence type="ECO:0000256" key="1">
    <source>
        <dbReference type="SAM" id="MobiDB-lite"/>
    </source>
</evidence>
<dbReference type="Proteomes" id="UP000320235">
    <property type="component" value="Unassembled WGS sequence"/>
</dbReference>
<evidence type="ECO:0000313" key="3">
    <source>
        <dbReference type="Proteomes" id="UP000320235"/>
    </source>
</evidence>
<evidence type="ECO:0000313" key="2">
    <source>
        <dbReference type="EMBL" id="TQM27896.1"/>
    </source>
</evidence>
<accession>A0A543F247</accession>
<keyword evidence="3" id="KW-1185">Reference proteome</keyword>
<name>A0A543F247_9MICO</name>
<organism evidence="2 3">
    <name type="scientific">Microbacterium kyungheense</name>
    <dbReference type="NCBI Taxonomy" id="1263636"/>
    <lineage>
        <taxon>Bacteria</taxon>
        <taxon>Bacillati</taxon>
        <taxon>Actinomycetota</taxon>
        <taxon>Actinomycetes</taxon>
        <taxon>Micrococcales</taxon>
        <taxon>Microbacteriaceae</taxon>
        <taxon>Microbacterium</taxon>
    </lineage>
</organism>
<sequence>MAWGKGKAMRRGMRRRALAAGIAGCLVVGVIVGAASAASAAVIGPYNIDGTVPDAGATSYTDPNGNTKELGPLNSSTTKIGVIHNDALPTLDLTKPERPGGPEPGVARDAARQQQGLPVLRVAA</sequence>
<protein>
    <submittedName>
        <fullName evidence="2">Uncharacterized protein</fullName>
    </submittedName>
</protein>
<comment type="caution">
    <text evidence="2">The sequence shown here is derived from an EMBL/GenBank/DDBJ whole genome shotgun (WGS) entry which is preliminary data.</text>
</comment>
<dbReference type="EMBL" id="VFPE01000002">
    <property type="protein sequence ID" value="TQM27896.1"/>
    <property type="molecule type" value="Genomic_DNA"/>
</dbReference>
<feature type="region of interest" description="Disordered" evidence="1">
    <location>
        <begin position="90"/>
        <end position="124"/>
    </location>
</feature>
<proteinExistence type="predicted"/>
<reference evidence="2 3" key="1">
    <citation type="submission" date="2019-06" db="EMBL/GenBank/DDBJ databases">
        <title>Sequencing the genomes of 1000 actinobacteria strains.</title>
        <authorList>
            <person name="Klenk H.-P."/>
        </authorList>
    </citation>
    <scope>NUCLEOTIDE SEQUENCE [LARGE SCALE GENOMIC DNA]</scope>
    <source>
        <strain evidence="2 3">DSM 105492</strain>
    </source>
</reference>